<evidence type="ECO:0000313" key="1">
    <source>
        <dbReference type="EMBL" id="GMF23415.1"/>
    </source>
</evidence>
<gene>
    <name evidence="1" type="ORF">Pfra01_000369500</name>
</gene>
<organism evidence="1 2">
    <name type="scientific">Phytophthora fragariaefolia</name>
    <dbReference type="NCBI Taxonomy" id="1490495"/>
    <lineage>
        <taxon>Eukaryota</taxon>
        <taxon>Sar</taxon>
        <taxon>Stramenopiles</taxon>
        <taxon>Oomycota</taxon>
        <taxon>Peronosporomycetes</taxon>
        <taxon>Peronosporales</taxon>
        <taxon>Peronosporaceae</taxon>
        <taxon>Phytophthora</taxon>
    </lineage>
</organism>
<dbReference type="AlphaFoldDB" id="A0A9W6U0Y2"/>
<proteinExistence type="predicted"/>
<accession>A0A9W6U0Y2</accession>
<keyword evidence="2" id="KW-1185">Reference proteome</keyword>
<evidence type="ECO:0000313" key="2">
    <source>
        <dbReference type="Proteomes" id="UP001165121"/>
    </source>
</evidence>
<name>A0A9W6U0Y2_9STRA</name>
<dbReference type="EMBL" id="BSXT01000288">
    <property type="protein sequence ID" value="GMF23415.1"/>
    <property type="molecule type" value="Genomic_DNA"/>
</dbReference>
<protein>
    <submittedName>
        <fullName evidence="1">Unnamed protein product</fullName>
    </submittedName>
</protein>
<dbReference type="Proteomes" id="UP001165121">
    <property type="component" value="Unassembled WGS sequence"/>
</dbReference>
<comment type="caution">
    <text evidence="1">The sequence shown here is derived from an EMBL/GenBank/DDBJ whole genome shotgun (WGS) entry which is preliminary data.</text>
</comment>
<sequence length="239" mass="26809">MEVDLPAKRTIGLVHGIERIKECLPENAPTVELNGKSSMPFCSDSGAEVSDIGRQHVLKLMEQDNSVKLLRVDRKKAANTFGRRQLTPSRSVKVNVMLNTVTWSVNMVEPDTNDADSIGCDDNEDIRFANGSPAQFRDELVEIVNEFDIWWLQLGEYPPVKVAPLFTPLKGDTQPVKCKARQYPPHQREFMEKLNKNWKGSGGSLRTQVADGLVQHCQSLSQAAPQRPLSLDKHMTTEE</sequence>
<reference evidence="1" key="1">
    <citation type="submission" date="2023-04" db="EMBL/GenBank/DDBJ databases">
        <title>Phytophthora fragariaefolia NBRC 109709.</title>
        <authorList>
            <person name="Ichikawa N."/>
            <person name="Sato H."/>
            <person name="Tonouchi N."/>
        </authorList>
    </citation>
    <scope>NUCLEOTIDE SEQUENCE</scope>
    <source>
        <strain evidence="1">NBRC 109709</strain>
    </source>
</reference>